<dbReference type="EMBL" id="AK353068">
    <property type="protein sequence ID" value="BAJ34154.1"/>
    <property type="molecule type" value="mRNA"/>
</dbReference>
<proteinExistence type="evidence at transcript level"/>
<sequence length="79" mass="9157">MRRRPVANPDHPVNPLRVMLSLEEEILVNLSLSGSAACNLRLWTLDKHKYGFACCSQRKKKSHCFTHLKQCSFMFYCLS</sequence>
<dbReference type="AlphaFoldDB" id="E4MX21"/>
<protein>
    <submittedName>
        <fullName evidence="1">mRNA, clone: RTFL01-16-L11</fullName>
    </submittedName>
</protein>
<organism evidence="1">
    <name type="scientific">Eutrema halophilum</name>
    <name type="common">Salt cress</name>
    <name type="synonym">Sisymbrium halophilum</name>
    <dbReference type="NCBI Taxonomy" id="98038"/>
    <lineage>
        <taxon>Eukaryota</taxon>
        <taxon>Viridiplantae</taxon>
        <taxon>Streptophyta</taxon>
        <taxon>Embryophyta</taxon>
        <taxon>Tracheophyta</taxon>
        <taxon>Spermatophyta</taxon>
        <taxon>Magnoliopsida</taxon>
        <taxon>eudicotyledons</taxon>
        <taxon>Gunneridae</taxon>
        <taxon>Pentapetalae</taxon>
        <taxon>rosids</taxon>
        <taxon>malvids</taxon>
        <taxon>Brassicales</taxon>
        <taxon>Brassicaceae</taxon>
        <taxon>Eutremeae</taxon>
        <taxon>Eutrema</taxon>
    </lineage>
</organism>
<accession>E4MX21</accession>
<reference evidence="1" key="2">
    <citation type="journal article" date="2010" name="BMC Plant Biol.">
        <title>Comparative genomic analysis of 1047 completely sequenced cDNAs from an Arabidopsis-related model halophyte, Thellungiella halophila.</title>
        <authorList>
            <person name="Taji T."/>
            <person name="Komatsu K."/>
            <person name="Katori T."/>
            <person name="Kawasaki Y."/>
            <person name="Sakata Y."/>
            <person name="Tanaka S."/>
            <person name="Kobayashi M."/>
            <person name="Toyoda A."/>
            <person name="Seki M."/>
            <person name="Shinozaki K."/>
        </authorList>
    </citation>
    <scope>NUCLEOTIDE SEQUENCE</scope>
</reference>
<name>E4MX21_EUTHA</name>
<reference evidence="1" key="1">
    <citation type="journal article" date="2008" name="BMC Plant Biol.">
        <title>Large-scale collection and annotation of full-length enriched cDNAs from a model halophyte, Thellungiella halophila.</title>
        <authorList>
            <person name="Taji T."/>
            <person name="Sakurai T."/>
            <person name="Mochida K."/>
            <person name="Ishiwata A."/>
            <person name="Kurotani A."/>
            <person name="Totoki Y."/>
            <person name="Toyoda A."/>
            <person name="Sakaki Y."/>
            <person name="Seki M."/>
            <person name="Ono H."/>
            <person name="Sakata Y."/>
            <person name="Tanaka S."/>
            <person name="Shinozaki K."/>
        </authorList>
    </citation>
    <scope>NUCLEOTIDE SEQUENCE</scope>
</reference>
<evidence type="ECO:0000313" key="1">
    <source>
        <dbReference type="EMBL" id="BAJ34154.1"/>
    </source>
</evidence>